<evidence type="ECO:0000313" key="1">
    <source>
        <dbReference type="EMBL" id="SEU17125.1"/>
    </source>
</evidence>
<sequence>MKIVIIDGQGGRMGRSVIEQLKKSDPDLELYAIGTNSIATSAMIKAGASHAATGENPAIVNSQDADIIIGPIGIVMANSLLGEITPAMATAIGSSKAYKILIPVNRCNHYIVGCQNNTLSDYINMVCEEVGKEVRSRCEQ</sequence>
<dbReference type="Pfam" id="PF12953">
    <property type="entry name" value="DUF3842"/>
    <property type="match status" value="1"/>
</dbReference>
<dbReference type="EMBL" id="FOIM01000041">
    <property type="protein sequence ID" value="SEU17125.1"/>
    <property type="molecule type" value="Genomic_DNA"/>
</dbReference>
<dbReference type="Proteomes" id="UP000198508">
    <property type="component" value="Unassembled WGS sequence"/>
</dbReference>
<organism evidence="1 2">
    <name type="scientific">Enterocloster lavalensis</name>
    <dbReference type="NCBI Taxonomy" id="460384"/>
    <lineage>
        <taxon>Bacteria</taxon>
        <taxon>Bacillati</taxon>
        <taxon>Bacillota</taxon>
        <taxon>Clostridia</taxon>
        <taxon>Lachnospirales</taxon>
        <taxon>Lachnospiraceae</taxon>
        <taxon>Enterocloster</taxon>
    </lineage>
</organism>
<reference evidence="2" key="1">
    <citation type="submission" date="2016-10" db="EMBL/GenBank/DDBJ databases">
        <authorList>
            <person name="Varghese N."/>
            <person name="Submissions S."/>
        </authorList>
    </citation>
    <scope>NUCLEOTIDE SEQUENCE [LARGE SCALE GENOMIC DNA]</scope>
    <source>
        <strain evidence="2">NLAE-zl-G277</strain>
    </source>
</reference>
<dbReference type="InterPro" id="IPR024208">
    <property type="entry name" value="DUF3842"/>
</dbReference>
<dbReference type="RefSeq" id="WP_092370701.1">
    <property type="nucleotide sequence ID" value="NZ_CABJCG010000009.1"/>
</dbReference>
<keyword evidence="2" id="KW-1185">Reference proteome</keyword>
<dbReference type="GeneID" id="93278160"/>
<protein>
    <submittedName>
        <fullName evidence="1">Uncharacterized protein</fullName>
    </submittedName>
</protein>
<dbReference type="Gene3D" id="3.40.50.720">
    <property type="entry name" value="NAD(P)-binding Rossmann-like Domain"/>
    <property type="match status" value="1"/>
</dbReference>
<accession>A0A1I0K145</accession>
<name>A0A1I0K145_9FIRM</name>
<gene>
    <name evidence="1" type="ORF">SAMN05216313_14138</name>
</gene>
<evidence type="ECO:0000313" key="2">
    <source>
        <dbReference type="Proteomes" id="UP000198508"/>
    </source>
</evidence>
<dbReference type="AlphaFoldDB" id="A0A1I0K145"/>
<proteinExistence type="predicted"/>